<dbReference type="SMART" id="SM00499">
    <property type="entry name" value="AAI"/>
    <property type="match status" value="1"/>
</dbReference>
<dbReference type="PRINTS" id="PR00382">
    <property type="entry name" value="LIPIDTRNSFER"/>
</dbReference>
<keyword evidence="5" id="KW-1185">Reference proteome</keyword>
<keyword evidence="2" id="KW-0732">Signal</keyword>
<dbReference type="InParanoid" id="A0A2G5EYJ0"/>
<dbReference type="InterPro" id="IPR000528">
    <property type="entry name" value="Plant_nsLTP"/>
</dbReference>
<dbReference type="AlphaFoldDB" id="A0A2G5EYJ0"/>
<feature type="chain" id="PRO_5013794489" description="Non-specific lipid-transfer protein" evidence="2">
    <location>
        <begin position="29"/>
        <end position="118"/>
    </location>
</feature>
<feature type="domain" description="Bifunctional inhibitor/plant lipid transfer protein/seed storage helical" evidence="3">
    <location>
        <begin position="32"/>
        <end position="116"/>
    </location>
</feature>
<dbReference type="CDD" id="cd01960">
    <property type="entry name" value="nsLTP1"/>
    <property type="match status" value="1"/>
</dbReference>
<dbReference type="OrthoDB" id="1890443at2759"/>
<dbReference type="Pfam" id="PF00234">
    <property type="entry name" value="Tryp_alpha_amyl"/>
    <property type="match status" value="1"/>
</dbReference>
<evidence type="ECO:0000313" key="5">
    <source>
        <dbReference type="Proteomes" id="UP000230069"/>
    </source>
</evidence>
<dbReference type="STRING" id="218851.A0A2G5EYJ0"/>
<reference evidence="4 5" key="1">
    <citation type="submission" date="2017-09" db="EMBL/GenBank/DDBJ databases">
        <title>WGS assembly of Aquilegia coerulea Goldsmith.</title>
        <authorList>
            <person name="Hodges S."/>
            <person name="Kramer E."/>
            <person name="Nordborg M."/>
            <person name="Tomkins J."/>
            <person name="Borevitz J."/>
            <person name="Derieg N."/>
            <person name="Yan J."/>
            <person name="Mihaltcheva S."/>
            <person name="Hayes R.D."/>
            <person name="Rokhsar D."/>
        </authorList>
    </citation>
    <scope>NUCLEOTIDE SEQUENCE [LARGE SCALE GENOMIC DNA]</scope>
    <source>
        <strain evidence="5">cv. Goldsmith</strain>
    </source>
</reference>
<dbReference type="PANTHER" id="PTHR33076">
    <property type="entry name" value="NON-SPECIFIC LIPID-TRANSFER PROTEIN 2-RELATED"/>
    <property type="match status" value="1"/>
</dbReference>
<protein>
    <recommendedName>
        <fullName evidence="1">Non-specific lipid-transfer protein</fullName>
    </recommendedName>
</protein>
<dbReference type="SUPFAM" id="SSF47699">
    <property type="entry name" value="Bifunctional inhibitor/lipid-transfer protein/seed storage 2S albumin"/>
    <property type="match status" value="1"/>
</dbReference>
<dbReference type="Gene3D" id="1.10.110.10">
    <property type="entry name" value="Plant lipid-transfer and hydrophobic proteins"/>
    <property type="match status" value="1"/>
</dbReference>
<proteinExistence type="inferred from homology"/>
<accession>A0A2G5EYJ0</accession>
<dbReference type="InterPro" id="IPR036312">
    <property type="entry name" value="Bifun_inhib/LTP/seed_sf"/>
</dbReference>
<evidence type="ECO:0000259" key="3">
    <source>
        <dbReference type="SMART" id="SM00499"/>
    </source>
</evidence>
<sequence>MANTVVLKLVCALVVCMVVTAPYPYVEAEVTCNEVKNDLSTCLSYLQSGGAVPTTCCNGMTSLYSAANDTPARQTACRCIKQFASSVSGINQDNASSLPEKCGISIGFPISPSVDCSK</sequence>
<dbReference type="FunCoup" id="A0A2G5EYJ0">
    <property type="interactions" value="1490"/>
</dbReference>
<evidence type="ECO:0000313" key="4">
    <source>
        <dbReference type="EMBL" id="PIA60792.1"/>
    </source>
</evidence>
<feature type="signal peptide" evidence="2">
    <location>
        <begin position="1"/>
        <end position="28"/>
    </location>
</feature>
<dbReference type="InterPro" id="IPR016140">
    <property type="entry name" value="Bifunc_inhib/LTP/seed_store"/>
</dbReference>
<evidence type="ECO:0000256" key="2">
    <source>
        <dbReference type="SAM" id="SignalP"/>
    </source>
</evidence>
<keyword evidence="1" id="KW-0813">Transport</keyword>
<dbReference type="GO" id="GO:0008289">
    <property type="term" value="F:lipid binding"/>
    <property type="evidence" value="ECO:0007669"/>
    <property type="project" value="UniProtKB-KW"/>
</dbReference>
<dbReference type="GO" id="GO:0006869">
    <property type="term" value="P:lipid transport"/>
    <property type="evidence" value="ECO:0007669"/>
    <property type="project" value="InterPro"/>
</dbReference>
<dbReference type="Proteomes" id="UP000230069">
    <property type="component" value="Unassembled WGS sequence"/>
</dbReference>
<keyword evidence="1" id="KW-0446">Lipid-binding</keyword>
<organism evidence="4 5">
    <name type="scientific">Aquilegia coerulea</name>
    <name type="common">Rocky mountain columbine</name>
    <dbReference type="NCBI Taxonomy" id="218851"/>
    <lineage>
        <taxon>Eukaryota</taxon>
        <taxon>Viridiplantae</taxon>
        <taxon>Streptophyta</taxon>
        <taxon>Embryophyta</taxon>
        <taxon>Tracheophyta</taxon>
        <taxon>Spermatophyta</taxon>
        <taxon>Magnoliopsida</taxon>
        <taxon>Ranunculales</taxon>
        <taxon>Ranunculaceae</taxon>
        <taxon>Thalictroideae</taxon>
        <taxon>Aquilegia</taxon>
    </lineage>
</organism>
<gene>
    <name evidence="4" type="ORF">AQUCO_00300365v1</name>
</gene>
<evidence type="ECO:0000256" key="1">
    <source>
        <dbReference type="RuleBase" id="RU000628"/>
    </source>
</evidence>
<dbReference type="EMBL" id="KZ305020">
    <property type="protein sequence ID" value="PIA60792.1"/>
    <property type="molecule type" value="Genomic_DNA"/>
</dbReference>
<name>A0A2G5EYJ0_AQUCA</name>
<comment type="similarity">
    <text evidence="1">Belongs to the plant LTP family.</text>
</comment>
<comment type="function">
    <text evidence="1">Plant non-specific lipid-transfer proteins transfer phospholipids as well as galactolipids across membranes. May play a role in wax or cutin deposition in the cell walls of expanding epidermal cells and certain secretory tissues.</text>
</comment>